<gene>
    <name evidence="2" type="ORF">DLM85_19915</name>
</gene>
<reference evidence="3" key="1">
    <citation type="submission" date="2018-05" db="EMBL/GenBank/DDBJ databases">
        <authorList>
            <person name="Nie L."/>
        </authorList>
    </citation>
    <scope>NUCLEOTIDE SEQUENCE [LARGE SCALE GENOMIC DNA]</scope>
    <source>
        <strain evidence="3">NL</strain>
    </source>
</reference>
<dbReference type="EMBL" id="QHKM01000008">
    <property type="protein sequence ID" value="RAK63819.1"/>
    <property type="molecule type" value="Genomic_DNA"/>
</dbReference>
<keyword evidence="1" id="KW-0812">Transmembrane</keyword>
<evidence type="ECO:0008006" key="4">
    <source>
        <dbReference type="Google" id="ProtNLM"/>
    </source>
</evidence>
<protein>
    <recommendedName>
        <fullName evidence="4">Class I SAM-dependent methyltransferase</fullName>
    </recommendedName>
</protein>
<evidence type="ECO:0000313" key="2">
    <source>
        <dbReference type="EMBL" id="RAK63819.1"/>
    </source>
</evidence>
<dbReference type="SUPFAM" id="SSF53335">
    <property type="entry name" value="S-adenosyl-L-methionine-dependent methyltransferases"/>
    <property type="match status" value="1"/>
</dbReference>
<keyword evidence="1" id="KW-1133">Transmembrane helix</keyword>
<keyword evidence="3" id="KW-1185">Reference proteome</keyword>
<accession>A0A328BAM1</accession>
<evidence type="ECO:0000256" key="1">
    <source>
        <dbReference type="SAM" id="Phobius"/>
    </source>
</evidence>
<keyword evidence="1" id="KW-0472">Membrane</keyword>
<evidence type="ECO:0000313" key="3">
    <source>
        <dbReference type="Proteomes" id="UP000248553"/>
    </source>
</evidence>
<comment type="caution">
    <text evidence="2">The sequence shown here is derived from an EMBL/GenBank/DDBJ whole genome shotgun (WGS) entry which is preliminary data.</text>
</comment>
<proteinExistence type="predicted"/>
<dbReference type="RefSeq" id="WP_111479937.1">
    <property type="nucleotide sequence ID" value="NZ_QHKM01000008.1"/>
</dbReference>
<dbReference type="Proteomes" id="UP000248553">
    <property type="component" value="Unassembled WGS sequence"/>
</dbReference>
<dbReference type="AlphaFoldDB" id="A0A328BAM1"/>
<organism evidence="2 3">
    <name type="scientific">Hymenobacter edaphi</name>
    <dbReference type="NCBI Taxonomy" id="2211146"/>
    <lineage>
        <taxon>Bacteria</taxon>
        <taxon>Pseudomonadati</taxon>
        <taxon>Bacteroidota</taxon>
        <taxon>Cytophagia</taxon>
        <taxon>Cytophagales</taxon>
        <taxon>Hymenobacteraceae</taxon>
        <taxon>Hymenobacter</taxon>
    </lineage>
</organism>
<feature type="transmembrane region" description="Helical" evidence="1">
    <location>
        <begin position="169"/>
        <end position="189"/>
    </location>
</feature>
<dbReference type="OrthoDB" id="117053at2"/>
<name>A0A328BAM1_9BACT</name>
<dbReference type="InterPro" id="IPR029063">
    <property type="entry name" value="SAM-dependent_MTases_sf"/>
</dbReference>
<sequence length="264" mass="29556">MKRIHLFEFEDFAWFPHGLRTGLTRLIVVMHRLLGSSAHLEELLRRALAHTDTATIVDLCSGSGGPMLEVYQTLKAQPGRGHLRLTMTDLYPNRELAAAINAGDDPALRYQTHAVDATRVDVELRGVRTMICSLHHMRPAVARGILQDAQQQRQPICVYEISDNSFPIGLWWVALLPNFLLALLLTPFVRPLTIRQLFFTYVLPVIPLCFAWDGAVSNARTYTLDDMRTLLEGLQAADYTWETGLLGGKARKLYLLGLPQGPGA</sequence>